<proteinExistence type="predicted"/>
<evidence type="ECO:0000313" key="2">
    <source>
        <dbReference type="EMBL" id="AWB94418.1"/>
    </source>
</evidence>
<evidence type="ECO:0000256" key="1">
    <source>
        <dbReference type="SAM" id="MobiDB-lite"/>
    </source>
</evidence>
<feature type="region of interest" description="Disordered" evidence="1">
    <location>
        <begin position="70"/>
        <end position="163"/>
    </location>
</feature>
<dbReference type="AlphaFoldDB" id="A0A2S0WSZ9"/>
<name>A0A2S0WSZ9_9MICO</name>
<feature type="compositionally biased region" description="Basic and acidic residues" evidence="1">
    <location>
        <begin position="8"/>
        <end position="23"/>
    </location>
</feature>
<feature type="compositionally biased region" description="Basic and acidic residues" evidence="1">
    <location>
        <begin position="145"/>
        <end position="156"/>
    </location>
</feature>
<dbReference type="Proteomes" id="UP000244729">
    <property type="component" value="Chromosome"/>
</dbReference>
<protein>
    <submittedName>
        <fullName evidence="2">Uncharacterized protein</fullName>
    </submittedName>
</protein>
<feature type="compositionally biased region" description="Basic residues" evidence="1">
    <location>
        <begin position="109"/>
        <end position="122"/>
    </location>
</feature>
<gene>
    <name evidence="2" type="ORF">DCE93_00970</name>
</gene>
<dbReference type="EMBL" id="CP028913">
    <property type="protein sequence ID" value="AWB94418.1"/>
    <property type="molecule type" value="Genomic_DNA"/>
</dbReference>
<reference evidence="2 3" key="1">
    <citation type="submission" date="2018-04" db="EMBL/GenBank/DDBJ databases">
        <authorList>
            <person name="Li J."/>
        </authorList>
    </citation>
    <scope>NUCLEOTIDE SEQUENCE [LARGE SCALE GENOMIC DNA]</scope>
    <source>
        <strain evidence="3">30A</strain>
    </source>
</reference>
<accession>A0A2S0WSZ9</accession>
<dbReference type="KEGG" id="agm:DCE93_00970"/>
<feature type="region of interest" description="Disordered" evidence="1">
    <location>
        <begin position="1"/>
        <end position="23"/>
    </location>
</feature>
<dbReference type="RefSeq" id="WP_108594244.1">
    <property type="nucleotide sequence ID" value="NZ_CP028913.1"/>
</dbReference>
<sequence length="163" mass="17720">MATTIRTQRAEAKRAIGHAKHAEAEARKLVKTLPQGPARSRLDGLVAEAHATRKAAEAERKVDPRLAARRAAHAATKLERASLRVAPGGARRAQRAAPANATGAEQRAKARAKTLKRRRKQAKSAQKMAKAVARRTIMASISTPTDEKRRKVDAKRARPQGVH</sequence>
<feature type="compositionally biased region" description="Low complexity" evidence="1">
    <location>
        <begin position="86"/>
        <end position="104"/>
    </location>
</feature>
<evidence type="ECO:0000313" key="3">
    <source>
        <dbReference type="Proteomes" id="UP000244729"/>
    </source>
</evidence>
<organism evidence="2 3">
    <name type="scientific">Agromyces badenianii</name>
    <dbReference type="NCBI Taxonomy" id="2080742"/>
    <lineage>
        <taxon>Bacteria</taxon>
        <taxon>Bacillati</taxon>
        <taxon>Actinomycetota</taxon>
        <taxon>Actinomycetes</taxon>
        <taxon>Micrococcales</taxon>
        <taxon>Microbacteriaceae</taxon>
        <taxon>Agromyces</taxon>
    </lineage>
</organism>
<keyword evidence="3" id="KW-1185">Reference proteome</keyword>